<feature type="compositionally biased region" description="Polar residues" evidence="1">
    <location>
        <begin position="129"/>
        <end position="138"/>
    </location>
</feature>
<evidence type="ECO:0000256" key="1">
    <source>
        <dbReference type="SAM" id="MobiDB-lite"/>
    </source>
</evidence>
<evidence type="ECO:0000313" key="2">
    <source>
        <dbReference type="EMBL" id="SDP46505.1"/>
    </source>
</evidence>
<dbReference type="Proteomes" id="UP000199088">
    <property type="component" value="Unassembled WGS sequence"/>
</dbReference>
<dbReference type="RefSeq" id="WP_091248772.1">
    <property type="nucleotide sequence ID" value="NZ_FNIR01000014.1"/>
</dbReference>
<proteinExistence type="predicted"/>
<name>A0A1H0SY35_9ACTN</name>
<keyword evidence="3" id="KW-1185">Reference proteome</keyword>
<reference evidence="3" key="1">
    <citation type="submission" date="2016-10" db="EMBL/GenBank/DDBJ databases">
        <authorList>
            <person name="Varghese N."/>
            <person name="Submissions S."/>
        </authorList>
    </citation>
    <scope>NUCLEOTIDE SEQUENCE [LARGE SCALE GENOMIC DNA]</scope>
    <source>
        <strain evidence="3">DSM 45843</strain>
    </source>
</reference>
<protein>
    <submittedName>
        <fullName evidence="2">Uncharacterized protein</fullName>
    </submittedName>
</protein>
<organism evidence="2 3">
    <name type="scientific">Klenkia soli</name>
    <dbReference type="NCBI Taxonomy" id="1052260"/>
    <lineage>
        <taxon>Bacteria</taxon>
        <taxon>Bacillati</taxon>
        <taxon>Actinomycetota</taxon>
        <taxon>Actinomycetes</taxon>
        <taxon>Geodermatophilales</taxon>
        <taxon>Geodermatophilaceae</taxon>
        <taxon>Klenkia</taxon>
    </lineage>
</organism>
<accession>A0A1H0SY35</accession>
<dbReference type="STRING" id="1052260.SAMN05660199_03960"/>
<gene>
    <name evidence="2" type="ORF">SAMN05660199_03960</name>
</gene>
<evidence type="ECO:0000313" key="3">
    <source>
        <dbReference type="Proteomes" id="UP000199088"/>
    </source>
</evidence>
<dbReference type="AlphaFoldDB" id="A0A1H0SY35"/>
<feature type="region of interest" description="Disordered" evidence="1">
    <location>
        <begin position="127"/>
        <end position="146"/>
    </location>
</feature>
<dbReference type="EMBL" id="FNIR01000014">
    <property type="protein sequence ID" value="SDP46505.1"/>
    <property type="molecule type" value="Genomic_DNA"/>
</dbReference>
<sequence length="146" mass="16144">MTNTLTARPQRCLEPSTFASRRADLEQRPSGQPRLISYGTVRRLIEPTGRFQRAKTVIFEYLADVADPSRTYVRALPGGQLQALFDQRPPEEPEYLVIPEAEKITERSNGYGDDPAPEPLGVVARDWTGASSFGSSRSDPPATPIV</sequence>